<sequence>MQTGSLPILIATLIPATTWALCQQSPEARLFFDRLSGDWQGEAVTTPVGPLPYDISFRHRGPFWIYGEADPGAAIHHWDFYCEDEELRLRFLSTFGGNRDPLLLEPIRITDSEIHFKAQDPDFLEVKVRFGARHSAFEILHYGERHVLIELER</sequence>
<name>A0A944ME22_9GAMM</name>
<protein>
    <submittedName>
        <fullName evidence="1">Uncharacterized protein</fullName>
    </submittedName>
</protein>
<accession>A0A944ME22</accession>
<dbReference type="EMBL" id="JAHHGM010000024">
    <property type="protein sequence ID" value="MBT2990954.1"/>
    <property type="molecule type" value="Genomic_DNA"/>
</dbReference>
<dbReference type="AlphaFoldDB" id="A0A944ME22"/>
<reference evidence="1 2" key="1">
    <citation type="submission" date="2021-05" db="EMBL/GenBank/DDBJ databases">
        <title>Genetic and Functional Diversity in Clade A Lucinid endosymbionts from the Bahamas.</title>
        <authorList>
            <person name="Giani N.M."/>
            <person name="Engel A.S."/>
            <person name="Campbell B.J."/>
        </authorList>
    </citation>
    <scope>NUCLEOTIDE SEQUENCE [LARGE SCALE GENOMIC DNA]</scope>
    <source>
        <strain evidence="1">LUC16012Gg_MoonRockCtena</strain>
    </source>
</reference>
<proteinExistence type="predicted"/>
<gene>
    <name evidence="1" type="ORF">KME65_18510</name>
</gene>
<evidence type="ECO:0000313" key="2">
    <source>
        <dbReference type="Proteomes" id="UP000770889"/>
    </source>
</evidence>
<evidence type="ECO:0000313" key="1">
    <source>
        <dbReference type="EMBL" id="MBT2990954.1"/>
    </source>
</evidence>
<comment type="caution">
    <text evidence="1">The sequence shown here is derived from an EMBL/GenBank/DDBJ whole genome shotgun (WGS) entry which is preliminary data.</text>
</comment>
<organism evidence="1 2">
    <name type="scientific">Candidatus Thiodiazotropha taylori</name>
    <dbReference type="NCBI Taxonomy" id="2792791"/>
    <lineage>
        <taxon>Bacteria</taxon>
        <taxon>Pseudomonadati</taxon>
        <taxon>Pseudomonadota</taxon>
        <taxon>Gammaproteobacteria</taxon>
        <taxon>Chromatiales</taxon>
        <taxon>Sedimenticolaceae</taxon>
        <taxon>Candidatus Thiodiazotropha</taxon>
    </lineage>
</organism>
<dbReference type="Proteomes" id="UP000770889">
    <property type="component" value="Unassembled WGS sequence"/>
</dbReference>